<keyword evidence="4" id="KW-0143">Chaperone</keyword>
<evidence type="ECO:0000313" key="5">
    <source>
        <dbReference type="EMBL" id="NMN95197.1"/>
    </source>
</evidence>
<sequence>MIDLGTTRAPSTLQRVTLSLDEMDLLLDRLQIDELPVVLSAVPRFDNKSARDAAFAHAESALEERGLIAHGEVHPDLADRLAILGHPHWVVALRLFAGESISRLCLTKGAESTVLALRGPESYVIDDAGPDLAGVVLAALGPAEALGFESFSAPTAELSELFNDTRDPAATSRRLASIAQPSRDSNVVASAMVHCYGHTEIVGIAYGEGTREQAEGHLAVFDTRNGRFVATATRSSDGTKWSSLSSGSNPRIRQAVETLIADLPMRAEFSGLNP</sequence>
<comment type="similarity">
    <text evidence="2">Belongs to the EspG family.</text>
</comment>
<dbReference type="EMBL" id="VCQU01000003">
    <property type="protein sequence ID" value="NMN95197.1"/>
    <property type="molecule type" value="Genomic_DNA"/>
</dbReference>
<evidence type="ECO:0000256" key="1">
    <source>
        <dbReference type="ARBA" id="ARBA00004496"/>
    </source>
</evidence>
<keyword evidence="3" id="KW-0963">Cytoplasm</keyword>
<name>A0A848KGZ9_9NOCA</name>
<evidence type="ECO:0000256" key="3">
    <source>
        <dbReference type="ARBA" id="ARBA00022490"/>
    </source>
</evidence>
<organism evidence="5 6">
    <name type="scientific">Antrihabitans stalactiti</name>
    <dbReference type="NCBI Taxonomy" id="2584121"/>
    <lineage>
        <taxon>Bacteria</taxon>
        <taxon>Bacillati</taxon>
        <taxon>Actinomycetota</taxon>
        <taxon>Actinomycetes</taxon>
        <taxon>Mycobacteriales</taxon>
        <taxon>Nocardiaceae</taxon>
        <taxon>Antrihabitans</taxon>
    </lineage>
</organism>
<gene>
    <name evidence="5" type="ORF">FGL95_09150</name>
</gene>
<evidence type="ECO:0000256" key="4">
    <source>
        <dbReference type="ARBA" id="ARBA00023186"/>
    </source>
</evidence>
<evidence type="ECO:0000313" key="6">
    <source>
        <dbReference type="Proteomes" id="UP000535543"/>
    </source>
</evidence>
<accession>A0A848KGZ9</accession>
<keyword evidence="6" id="KW-1185">Reference proteome</keyword>
<comment type="caution">
    <text evidence="5">The sequence shown here is derived from an EMBL/GenBank/DDBJ whole genome shotgun (WGS) entry which is preliminary data.</text>
</comment>
<protein>
    <submittedName>
        <fullName evidence="5">ESX secretion-associated protein EspG</fullName>
    </submittedName>
</protein>
<dbReference type="RefSeq" id="WP_169585957.1">
    <property type="nucleotide sequence ID" value="NZ_VCQU01000003.1"/>
</dbReference>
<evidence type="ECO:0000256" key="2">
    <source>
        <dbReference type="ARBA" id="ARBA00006411"/>
    </source>
</evidence>
<comment type="subcellular location">
    <subcellularLocation>
        <location evidence="1">Cytoplasm</location>
    </subcellularLocation>
</comment>
<proteinExistence type="inferred from homology"/>
<reference evidence="5 6" key="1">
    <citation type="submission" date="2019-05" db="EMBL/GenBank/DDBJ databases">
        <authorList>
            <person name="Lee S.D."/>
        </authorList>
    </citation>
    <scope>NUCLEOTIDE SEQUENCE [LARGE SCALE GENOMIC DNA]</scope>
    <source>
        <strain evidence="5 6">YC2-7</strain>
    </source>
</reference>
<dbReference type="Proteomes" id="UP000535543">
    <property type="component" value="Unassembled WGS sequence"/>
</dbReference>
<dbReference type="AlphaFoldDB" id="A0A848KGZ9"/>
<dbReference type="Pfam" id="PF14011">
    <property type="entry name" value="ESX-1_EspG"/>
    <property type="match status" value="1"/>
</dbReference>
<reference evidence="5 6" key="2">
    <citation type="submission" date="2020-06" db="EMBL/GenBank/DDBJ databases">
        <title>Antribacter stalactiti gen. nov., sp. nov., a new member of the family Nacardiaceae isolated from a cave.</title>
        <authorList>
            <person name="Kim I.S."/>
        </authorList>
    </citation>
    <scope>NUCLEOTIDE SEQUENCE [LARGE SCALE GENOMIC DNA]</scope>
    <source>
        <strain evidence="5 6">YC2-7</strain>
    </source>
</reference>
<dbReference type="InterPro" id="IPR025734">
    <property type="entry name" value="EspG"/>
</dbReference>